<proteinExistence type="predicted"/>
<name>A0A7C5XN68_9CREN</name>
<feature type="domain" description="HEPN" evidence="1">
    <location>
        <begin position="9"/>
        <end position="120"/>
    </location>
</feature>
<evidence type="ECO:0000313" key="2">
    <source>
        <dbReference type="EMBL" id="HHP82229.1"/>
    </source>
</evidence>
<dbReference type="PROSITE" id="PS50910">
    <property type="entry name" value="HEPN"/>
    <property type="match status" value="1"/>
</dbReference>
<dbReference type="SUPFAM" id="SSF81593">
    <property type="entry name" value="Nucleotidyltransferase substrate binding subunit/domain"/>
    <property type="match status" value="1"/>
</dbReference>
<dbReference type="AlphaFoldDB" id="A0A7C5XN68"/>
<organism evidence="2">
    <name type="scientific">Ignisphaera aggregans</name>
    <dbReference type="NCBI Taxonomy" id="334771"/>
    <lineage>
        <taxon>Archaea</taxon>
        <taxon>Thermoproteota</taxon>
        <taxon>Thermoprotei</taxon>
        <taxon>Desulfurococcales</taxon>
        <taxon>Desulfurococcaceae</taxon>
        <taxon>Ignisphaera</taxon>
    </lineage>
</organism>
<protein>
    <submittedName>
        <fullName evidence="2">HEPN domain-containing protein</fullName>
    </submittedName>
</protein>
<gene>
    <name evidence="2" type="ORF">ENM84_06150</name>
</gene>
<dbReference type="SMART" id="SM00748">
    <property type="entry name" value="HEPN"/>
    <property type="match status" value="1"/>
</dbReference>
<dbReference type="Pfam" id="PF05168">
    <property type="entry name" value="HEPN"/>
    <property type="match status" value="1"/>
</dbReference>
<evidence type="ECO:0000259" key="1">
    <source>
        <dbReference type="PROSITE" id="PS50910"/>
    </source>
</evidence>
<sequence length="131" mass="15274">MVSRASDWFKQALKDLEHAEKSFKLGDYEWTCFAAHQAAVKAVKALYQKLGFEVWGYSISRLLENLPEGFKPPKEFIDMAKELDRHYIASRYPNTYPEGAPMDYYTEGEARRVIEYAYKIIEFCRCKGLQA</sequence>
<reference evidence="2" key="1">
    <citation type="journal article" date="2020" name="mSystems">
        <title>Genome- and Community-Level Interaction Insights into Carbon Utilization and Element Cycling Functions of Hydrothermarchaeota in Hydrothermal Sediment.</title>
        <authorList>
            <person name="Zhou Z."/>
            <person name="Liu Y."/>
            <person name="Xu W."/>
            <person name="Pan J."/>
            <person name="Luo Z.H."/>
            <person name="Li M."/>
        </authorList>
    </citation>
    <scope>NUCLEOTIDE SEQUENCE [LARGE SCALE GENOMIC DNA]</scope>
    <source>
        <strain evidence="2">SpSt-1121</strain>
    </source>
</reference>
<dbReference type="Gene3D" id="1.20.120.330">
    <property type="entry name" value="Nucleotidyltransferases domain 2"/>
    <property type="match status" value="1"/>
</dbReference>
<dbReference type="EMBL" id="DRZI01000263">
    <property type="protein sequence ID" value="HHP82229.1"/>
    <property type="molecule type" value="Genomic_DNA"/>
</dbReference>
<dbReference type="InterPro" id="IPR007842">
    <property type="entry name" value="HEPN_dom"/>
</dbReference>
<accession>A0A7C5XN68</accession>
<comment type="caution">
    <text evidence="2">The sequence shown here is derived from an EMBL/GenBank/DDBJ whole genome shotgun (WGS) entry which is preliminary data.</text>
</comment>